<accession>A0ABT8RJ07</accession>
<sequence>MDAFLLSRYTKNRAYLLLSFSFLLFSCNKQEAVPVQRGFLEDFIKSDGAIKVYKTTNFPNDYRHTATYRGYIFKPLEAIKITAIGGKIAAEGTYRIELYDHTNLSWTKSDPLLVDSVAVSNTDGFQYKPLAKALELKANHLYLIRYFNKSHDSVYDALLPESYNPDQGLYFPFQIKEIEVMDIYYTYHYLYEGQYYWGEEGTYNTPKFRGLVDFTYEKVR</sequence>
<evidence type="ECO:0000313" key="2">
    <source>
        <dbReference type="Proteomes" id="UP001168528"/>
    </source>
</evidence>
<evidence type="ECO:0000313" key="1">
    <source>
        <dbReference type="EMBL" id="MDO1451721.1"/>
    </source>
</evidence>
<dbReference type="Proteomes" id="UP001168528">
    <property type="component" value="Unassembled WGS sequence"/>
</dbReference>
<protein>
    <recommendedName>
        <fullName evidence="3">DUF4377 domain-containing protein</fullName>
    </recommendedName>
</protein>
<name>A0ABT8RJ07_9BACT</name>
<keyword evidence="2" id="KW-1185">Reference proteome</keyword>
<dbReference type="RefSeq" id="WP_302042518.1">
    <property type="nucleotide sequence ID" value="NZ_JAUKPO010000083.1"/>
</dbReference>
<gene>
    <name evidence="1" type="ORF">Q0590_35940</name>
</gene>
<organism evidence="1 2">
    <name type="scientific">Rhodocytophaga aerolata</name>
    <dbReference type="NCBI Taxonomy" id="455078"/>
    <lineage>
        <taxon>Bacteria</taxon>
        <taxon>Pseudomonadati</taxon>
        <taxon>Bacteroidota</taxon>
        <taxon>Cytophagia</taxon>
        <taxon>Cytophagales</taxon>
        <taxon>Rhodocytophagaceae</taxon>
        <taxon>Rhodocytophaga</taxon>
    </lineage>
</organism>
<comment type="caution">
    <text evidence="1">The sequence shown here is derived from an EMBL/GenBank/DDBJ whole genome shotgun (WGS) entry which is preliminary data.</text>
</comment>
<proteinExistence type="predicted"/>
<dbReference type="EMBL" id="JAUKPO010000083">
    <property type="protein sequence ID" value="MDO1451721.1"/>
    <property type="molecule type" value="Genomic_DNA"/>
</dbReference>
<reference evidence="1" key="1">
    <citation type="submission" date="2023-07" db="EMBL/GenBank/DDBJ databases">
        <title>The genome sequence of Rhodocytophaga aerolata KACC 12507.</title>
        <authorList>
            <person name="Zhang X."/>
        </authorList>
    </citation>
    <scope>NUCLEOTIDE SEQUENCE</scope>
    <source>
        <strain evidence="1">KACC 12507</strain>
    </source>
</reference>
<evidence type="ECO:0008006" key="3">
    <source>
        <dbReference type="Google" id="ProtNLM"/>
    </source>
</evidence>